<proteinExistence type="predicted"/>
<feature type="transmembrane region" description="Helical" evidence="1">
    <location>
        <begin position="130"/>
        <end position="146"/>
    </location>
</feature>
<dbReference type="EMBL" id="JAGKQM010000011">
    <property type="protein sequence ID" value="KAH0901534.1"/>
    <property type="molecule type" value="Genomic_DNA"/>
</dbReference>
<evidence type="ECO:0000313" key="3">
    <source>
        <dbReference type="Proteomes" id="UP000824890"/>
    </source>
</evidence>
<keyword evidence="1" id="KW-0812">Transmembrane</keyword>
<feature type="transmembrane region" description="Helical" evidence="1">
    <location>
        <begin position="105"/>
        <end position="124"/>
    </location>
</feature>
<accession>A0ABQ8B9Q3</accession>
<sequence>MSLTCEITTKTNLIIFFSAAIVQSSWICSGSRCRNVTGFTTPTLFRRSSFRIQTSPVFVHRHAVESHFSSLTQPVFASLAQPLVSSLTQPLFWILSLLLPLQRSIYLLCFFLISGILILNSTLAPAAASIGWNLSILIILIALATLPNSSAKVLFTPDSLSSSFAKFFFGPKTLPGVAANAGLLTEFCCGLSLFSGIFPTPRNFRCSSSKAFTLSSMVFWSINGLLRSNSVPTMVVRVALFSNSKSLLPSFSLKPFPAAAASDSFCWVAQLLTKLHPSFSSSSHSPSPAHYPAYSPALPRNLSQIYLHFQFYVPSTPMHRFAFYF</sequence>
<protein>
    <submittedName>
        <fullName evidence="2">Uncharacterized protein</fullName>
    </submittedName>
</protein>
<organism evidence="2 3">
    <name type="scientific">Brassica napus</name>
    <name type="common">Rape</name>
    <dbReference type="NCBI Taxonomy" id="3708"/>
    <lineage>
        <taxon>Eukaryota</taxon>
        <taxon>Viridiplantae</taxon>
        <taxon>Streptophyta</taxon>
        <taxon>Embryophyta</taxon>
        <taxon>Tracheophyta</taxon>
        <taxon>Spermatophyta</taxon>
        <taxon>Magnoliopsida</taxon>
        <taxon>eudicotyledons</taxon>
        <taxon>Gunneridae</taxon>
        <taxon>Pentapetalae</taxon>
        <taxon>rosids</taxon>
        <taxon>malvids</taxon>
        <taxon>Brassicales</taxon>
        <taxon>Brassicaceae</taxon>
        <taxon>Brassiceae</taxon>
        <taxon>Brassica</taxon>
    </lineage>
</organism>
<keyword evidence="1" id="KW-0472">Membrane</keyword>
<comment type="caution">
    <text evidence="2">The sequence shown here is derived from an EMBL/GenBank/DDBJ whole genome shotgun (WGS) entry which is preliminary data.</text>
</comment>
<keyword evidence="1" id="KW-1133">Transmembrane helix</keyword>
<keyword evidence="3" id="KW-1185">Reference proteome</keyword>
<evidence type="ECO:0000256" key="1">
    <source>
        <dbReference type="SAM" id="Phobius"/>
    </source>
</evidence>
<dbReference type="Proteomes" id="UP000824890">
    <property type="component" value="Unassembled WGS sequence"/>
</dbReference>
<gene>
    <name evidence="2" type="ORF">HID58_041037</name>
</gene>
<evidence type="ECO:0000313" key="2">
    <source>
        <dbReference type="EMBL" id="KAH0901534.1"/>
    </source>
</evidence>
<name>A0ABQ8B9Q3_BRANA</name>
<reference evidence="2 3" key="1">
    <citation type="submission" date="2021-05" db="EMBL/GenBank/DDBJ databases">
        <title>Genome Assembly of Synthetic Allotetraploid Brassica napus Reveals Homoeologous Exchanges between Subgenomes.</title>
        <authorList>
            <person name="Davis J.T."/>
        </authorList>
    </citation>
    <scope>NUCLEOTIDE SEQUENCE [LARGE SCALE GENOMIC DNA]</scope>
    <source>
        <strain evidence="3">cv. Da-Ae</strain>
        <tissue evidence="2">Seedling</tissue>
    </source>
</reference>